<dbReference type="KEGG" id="bmp:NG74_02006"/>
<evidence type="ECO:0000313" key="3">
    <source>
        <dbReference type="EMBL" id="QOY28684.1"/>
    </source>
</evidence>
<keyword evidence="1" id="KW-0812">Transmembrane</keyword>
<dbReference type="Proteomes" id="UP000250069">
    <property type="component" value="Chromosome"/>
</dbReference>
<feature type="transmembrane region" description="Helical" evidence="1">
    <location>
        <begin position="23"/>
        <end position="46"/>
    </location>
</feature>
<dbReference type="EMBL" id="CP030150">
    <property type="protein sequence ID" value="AWX72458.1"/>
    <property type="molecule type" value="Genomic_DNA"/>
</dbReference>
<reference evidence="2 4" key="1">
    <citation type="submission" date="2018-06" db="EMBL/GenBank/DDBJ databases">
        <title>Complete Genome Sequence of Bacillus velezensis DSYZ, a Plant Growth-Promoting Rhizobacterium with Antifungal Activity.</title>
        <authorList>
            <person name="Du B."/>
            <person name="Ding Y."/>
            <person name="Liu K."/>
            <person name="Yao L."/>
            <person name="Wang C."/>
            <person name="Li H."/>
            <person name="Liu H."/>
        </authorList>
    </citation>
    <scope>NUCLEOTIDE SEQUENCE [LARGE SCALE GENOMIC DNA]</scope>
    <source>
        <strain evidence="2 4">DSYZ</strain>
    </source>
</reference>
<reference evidence="5" key="3">
    <citation type="submission" date="2020-10" db="EMBL/GenBank/DDBJ databases">
        <title>Complete genome sequence of Bacillus velezensis NST6.</title>
        <authorList>
            <person name="Choi J."/>
        </authorList>
    </citation>
    <scope>NUCLEOTIDE SEQUENCE [LARGE SCALE GENOMIC DNA]</scope>
    <source>
        <strain evidence="5">NST6</strain>
    </source>
</reference>
<evidence type="ECO:0000313" key="5">
    <source>
        <dbReference type="Proteomes" id="UP000587477"/>
    </source>
</evidence>
<name>A0A1D9PKA9_BACVE</name>
<keyword evidence="1" id="KW-0472">Membrane</keyword>
<dbReference type="STRING" id="1155777.BANAU_2050"/>
<reference evidence="3" key="2">
    <citation type="journal article" date="2020" name="Genomics">
        <title>Complete genome sequence of Bacillus velezensis NST6 and comparison with the species belonging to operational group B. amyloliquefaciens.</title>
        <authorList>
            <person name="Choi J."/>
            <person name="Nam J."/>
            <person name="Seo M.H."/>
        </authorList>
    </citation>
    <scope>NUCLEOTIDE SEQUENCE</scope>
    <source>
        <strain evidence="3">NST6</strain>
    </source>
</reference>
<accession>A0A1D9PKA9</accession>
<dbReference type="AlphaFoldDB" id="A0A1D9PKA9"/>
<organism evidence="3 5">
    <name type="scientific">Bacillus velezensis</name>
    <dbReference type="NCBI Taxonomy" id="492670"/>
    <lineage>
        <taxon>Bacteria</taxon>
        <taxon>Bacillati</taxon>
        <taxon>Bacillota</taxon>
        <taxon>Bacilli</taxon>
        <taxon>Bacillales</taxon>
        <taxon>Bacillaceae</taxon>
        <taxon>Bacillus</taxon>
        <taxon>Bacillus amyloliquefaciens group</taxon>
    </lineage>
</organism>
<dbReference type="Proteomes" id="UP000587477">
    <property type="component" value="Chromosome"/>
</dbReference>
<proteinExistence type="predicted"/>
<evidence type="ECO:0000256" key="1">
    <source>
        <dbReference type="SAM" id="Phobius"/>
    </source>
</evidence>
<sequence>MYPRHALYRGNFGPAGFPARSPFLFGAPLFGGFLGGLLGGVIATGFTRPRYPYGFAGYGYGGVPYGGFGPGAGGYPPFY</sequence>
<evidence type="ECO:0000313" key="4">
    <source>
        <dbReference type="Proteomes" id="UP000250069"/>
    </source>
</evidence>
<protein>
    <recommendedName>
        <fullName evidence="6">Spore coat protein</fullName>
    </recommendedName>
</protein>
<evidence type="ECO:0008006" key="6">
    <source>
        <dbReference type="Google" id="ProtNLM"/>
    </source>
</evidence>
<keyword evidence="1" id="KW-1133">Transmembrane helix</keyword>
<dbReference type="EMBL" id="CP063687">
    <property type="protein sequence ID" value="QOY28684.1"/>
    <property type="molecule type" value="Genomic_DNA"/>
</dbReference>
<gene>
    <name evidence="3" type="ORF">BACVE_003725</name>
    <name evidence="2" type="ORF">BVDSYZ_10640</name>
</gene>
<dbReference type="GeneID" id="93081056"/>
<accession>A0A2D3DQC7</accession>
<evidence type="ECO:0000313" key="2">
    <source>
        <dbReference type="EMBL" id="AWX72458.1"/>
    </source>
</evidence>
<dbReference type="RefSeq" id="WP_003153736.1">
    <property type="nucleotide sequence ID" value="NZ_AP018402.1"/>
</dbReference>
<dbReference type="OMA" id="PYGFAGY"/>